<evidence type="ECO:0000259" key="1">
    <source>
        <dbReference type="Pfam" id="PF01425"/>
    </source>
</evidence>
<gene>
    <name evidence="2" type="primary">atzE_1</name>
    <name evidence="2" type="ORF">PCA20602_01288</name>
</gene>
<keyword evidence="3" id="KW-1185">Reference proteome</keyword>
<dbReference type="InterPro" id="IPR023631">
    <property type="entry name" value="Amidase_dom"/>
</dbReference>
<proteinExistence type="predicted"/>
<comment type="caution">
    <text evidence="2">The sequence shown here is derived from an EMBL/GenBank/DDBJ whole genome shotgun (WGS) entry which is preliminary data.</text>
</comment>
<dbReference type="GO" id="GO:0018750">
    <property type="term" value="F:biuret amidohydrolase activity"/>
    <property type="evidence" value="ECO:0007669"/>
    <property type="project" value="UniProtKB-EC"/>
</dbReference>
<dbReference type="PANTHER" id="PTHR11895">
    <property type="entry name" value="TRANSAMIDASE"/>
    <property type="match status" value="1"/>
</dbReference>
<dbReference type="RefSeq" id="WP_150720462.1">
    <property type="nucleotide sequence ID" value="NZ_CABPRV010000002.1"/>
</dbReference>
<dbReference type="InterPro" id="IPR000120">
    <property type="entry name" value="Amidase"/>
</dbReference>
<evidence type="ECO:0000313" key="3">
    <source>
        <dbReference type="Proteomes" id="UP000366065"/>
    </source>
</evidence>
<keyword evidence="2" id="KW-0378">Hydrolase</keyword>
<name>A0ABY6VSR2_9BURK</name>
<dbReference type="EMBL" id="CABPRV010000002">
    <property type="protein sequence ID" value="VVD84221.1"/>
    <property type="molecule type" value="Genomic_DNA"/>
</dbReference>
<accession>A0ABY6VSR2</accession>
<protein>
    <submittedName>
        <fullName evidence="2">Biuret hydrolase</fullName>
        <ecNumber evidence="2">3.5.1.84</ecNumber>
    </submittedName>
</protein>
<reference evidence="2 3" key="1">
    <citation type="submission" date="2019-08" db="EMBL/GenBank/DDBJ databases">
        <authorList>
            <person name="Peeters C."/>
        </authorList>
    </citation>
    <scope>NUCLEOTIDE SEQUENCE [LARGE SCALE GENOMIC DNA]</scope>
    <source>
        <strain evidence="2 3">LMG 20602</strain>
    </source>
</reference>
<dbReference type="EC" id="3.5.1.84" evidence="2"/>
<dbReference type="Gene3D" id="3.90.1300.10">
    <property type="entry name" value="Amidase signature (AS) domain"/>
    <property type="match status" value="1"/>
</dbReference>
<feature type="domain" description="Amidase" evidence="1">
    <location>
        <begin position="9"/>
        <end position="425"/>
    </location>
</feature>
<sequence length="437" mass="45566">MTFTRHAEAALERALADRWHCLSDVTAARALRDAGALDSTISGSGLPLAGVPYVAKNAFDIAGIVTLAGGPYPTRPTLPTHPTIATPARHDAALVQMLSRAGAILVGAAHMDEYAYGFLGDNPHHGRVVNPAAPSCYTGGSSSGSAAAVAAGIVPFAIGTDTNGSIRVPAALCRIFGLKPTHGALSLDGCFALAPSLDHAGVLASSLDMLARVWLALAPGHAPPPLQTLWGDVRIGWASGPYRRLASDMVRHAFDALRQSAADTPDVALPDPLACLETASVITGFEAAQQHRARLATMPDRYGEAVTRRLRAAMAIPSSTYQRARATQHAVRQQVAAQFETAGVDVIVAPVAPVNSVVKGQSTCRLDGRELSVPDALGLFTRPFSLTGFPVMTVPATAAPPGMPGMGSLSTAIQVIAPPGREDRLFAFASQWQRTGF</sequence>
<organism evidence="2 3">
    <name type="scientific">Pandoraea capi</name>
    <dbReference type="NCBI Taxonomy" id="2508286"/>
    <lineage>
        <taxon>Bacteria</taxon>
        <taxon>Pseudomonadati</taxon>
        <taxon>Pseudomonadota</taxon>
        <taxon>Betaproteobacteria</taxon>
        <taxon>Burkholderiales</taxon>
        <taxon>Burkholderiaceae</taxon>
        <taxon>Pandoraea</taxon>
    </lineage>
</organism>
<dbReference type="Pfam" id="PF01425">
    <property type="entry name" value="Amidase"/>
    <property type="match status" value="1"/>
</dbReference>
<dbReference type="PANTHER" id="PTHR11895:SF172">
    <property type="entry name" value="GLUTAMYL-TRNA(GLN) AMIDOTRANSFERASE"/>
    <property type="match status" value="1"/>
</dbReference>
<dbReference type="InterPro" id="IPR036928">
    <property type="entry name" value="AS_sf"/>
</dbReference>
<evidence type="ECO:0000313" key="2">
    <source>
        <dbReference type="EMBL" id="VVD84221.1"/>
    </source>
</evidence>
<dbReference type="Proteomes" id="UP000366065">
    <property type="component" value="Unassembled WGS sequence"/>
</dbReference>
<dbReference type="SUPFAM" id="SSF75304">
    <property type="entry name" value="Amidase signature (AS) enzymes"/>
    <property type="match status" value="1"/>
</dbReference>